<evidence type="ECO:0000313" key="1">
    <source>
        <dbReference type="EMBL" id="KRX03598.1"/>
    </source>
</evidence>
<sequence>MKQKYELQQKLQKQINKEKVINNFLHKKYNLKNGQMVGRLNEIKKSKVKRERSEQRENQQFLKSNFVTLNEDKATQLYKDIYIVEQISKKYEEQSAPQQQICELNQKLQQSFEQNRTDNRNSCFFDVIQQCDLKINTNIQNNDGIIQEDQPDLSKQDLKNLILNQNI</sequence>
<gene>
    <name evidence="1" type="ORF">PPERSA_04150</name>
</gene>
<dbReference type="InParanoid" id="A0A0V0QMW3"/>
<dbReference type="Proteomes" id="UP000054937">
    <property type="component" value="Unassembled WGS sequence"/>
</dbReference>
<comment type="caution">
    <text evidence="1">The sequence shown here is derived from an EMBL/GenBank/DDBJ whole genome shotgun (WGS) entry which is preliminary data.</text>
</comment>
<evidence type="ECO:0000313" key="2">
    <source>
        <dbReference type="Proteomes" id="UP000054937"/>
    </source>
</evidence>
<accession>A0A0V0QMW3</accession>
<name>A0A0V0QMW3_PSEPJ</name>
<reference evidence="1 2" key="1">
    <citation type="journal article" date="2015" name="Sci. Rep.">
        <title>Genome of the facultative scuticociliatosis pathogen Pseudocohnilembus persalinus provides insight into its virulence through horizontal gene transfer.</title>
        <authorList>
            <person name="Xiong J."/>
            <person name="Wang G."/>
            <person name="Cheng J."/>
            <person name="Tian M."/>
            <person name="Pan X."/>
            <person name="Warren A."/>
            <person name="Jiang C."/>
            <person name="Yuan D."/>
            <person name="Miao W."/>
        </authorList>
    </citation>
    <scope>NUCLEOTIDE SEQUENCE [LARGE SCALE GENOMIC DNA]</scope>
    <source>
        <strain evidence="1">36N120E</strain>
    </source>
</reference>
<dbReference type="AlphaFoldDB" id="A0A0V0QMW3"/>
<organism evidence="1 2">
    <name type="scientific">Pseudocohnilembus persalinus</name>
    <name type="common">Ciliate</name>
    <dbReference type="NCBI Taxonomy" id="266149"/>
    <lineage>
        <taxon>Eukaryota</taxon>
        <taxon>Sar</taxon>
        <taxon>Alveolata</taxon>
        <taxon>Ciliophora</taxon>
        <taxon>Intramacronucleata</taxon>
        <taxon>Oligohymenophorea</taxon>
        <taxon>Scuticociliatia</taxon>
        <taxon>Philasterida</taxon>
        <taxon>Pseudocohnilembidae</taxon>
        <taxon>Pseudocohnilembus</taxon>
    </lineage>
</organism>
<protein>
    <submittedName>
        <fullName evidence="1">Uncharacterized protein</fullName>
    </submittedName>
</protein>
<dbReference type="EMBL" id="LDAU01000129">
    <property type="protein sequence ID" value="KRX03598.1"/>
    <property type="molecule type" value="Genomic_DNA"/>
</dbReference>
<proteinExistence type="predicted"/>
<keyword evidence="2" id="KW-1185">Reference proteome</keyword>